<dbReference type="SUPFAM" id="SSF53383">
    <property type="entry name" value="PLP-dependent transferases"/>
    <property type="match status" value="1"/>
</dbReference>
<dbReference type="InterPro" id="IPR015424">
    <property type="entry name" value="PyrdxlP-dep_Trfase"/>
</dbReference>
<dbReference type="InterPro" id="IPR001597">
    <property type="entry name" value="ArAA_b-elim_lyase/Thr_aldolase"/>
</dbReference>
<sequence length="343" mass="37724">MNLFSSDYCEGAHPRIMEALARTNFEQTEGYEEDPYCDNARALIRKAIDCPACDIYFLSGGTQTNMTFIAHALKPWQAVIAAETGHICTHETGAIEATGHKIIAMPAEDGKLTPQLIQAAVDAHTDHHMVAPKMVYLSDSTEIGTIYTKAELSAIRRVCDRNSLYLYMDGARLASALTAPGNDLSLTDFPELCDAFYIGGTKCGALFGEALVLVNPALAEDFNFTLKQRGGLFAKGRILGIQFGELFKDNLYLELGAHANALAARLKSAFEDKGFPFLVDSPSNQIFPILPNELITALREKTAFRDQEVIDEGHTAVRFVTSWAMTDAMVDAFIEDLNRLCHE</sequence>
<accession>A0A4P9C4X5</accession>
<dbReference type="Gene3D" id="3.90.1150.10">
    <property type="entry name" value="Aspartate Aminotransferase, domain 1"/>
    <property type="match status" value="1"/>
</dbReference>
<evidence type="ECO:0000313" key="5">
    <source>
        <dbReference type="EMBL" id="QCT70383.1"/>
    </source>
</evidence>
<dbReference type="KEGG" id="emt:CPZ25_003295"/>
<keyword evidence="6" id="KW-1185">Reference proteome</keyword>
<keyword evidence="3" id="KW-0663">Pyridoxal phosphate</keyword>
<dbReference type="Gene3D" id="3.40.640.10">
    <property type="entry name" value="Type I PLP-dependent aspartate aminotransferase-like (Major domain)"/>
    <property type="match status" value="1"/>
</dbReference>
<feature type="domain" description="Aromatic amino acid beta-eliminating lyase/threonine aldolase" evidence="4">
    <location>
        <begin position="5"/>
        <end position="271"/>
    </location>
</feature>
<evidence type="ECO:0000256" key="1">
    <source>
        <dbReference type="ARBA" id="ARBA00001933"/>
    </source>
</evidence>
<dbReference type="PANTHER" id="PTHR48097">
    <property type="entry name" value="L-THREONINE ALDOLASE-RELATED"/>
    <property type="match status" value="1"/>
</dbReference>
<dbReference type="PANTHER" id="PTHR48097:SF5">
    <property type="entry name" value="LOW SPECIFICITY L-THREONINE ALDOLASE"/>
    <property type="match status" value="1"/>
</dbReference>
<protein>
    <submittedName>
        <fullName evidence="5">Low specificity L-threonine aldolase</fullName>
    </submittedName>
</protein>
<gene>
    <name evidence="5" type="ORF">CPZ25_003295</name>
</gene>
<dbReference type="Proteomes" id="UP000218387">
    <property type="component" value="Chromosome"/>
</dbReference>
<dbReference type="AlphaFoldDB" id="A0A4P9C4X5"/>
<comment type="cofactor">
    <cofactor evidence="1">
        <name>pyridoxal 5'-phosphate</name>
        <dbReference type="ChEBI" id="CHEBI:597326"/>
    </cofactor>
</comment>
<dbReference type="EMBL" id="CP029487">
    <property type="protein sequence ID" value="QCT70383.1"/>
    <property type="molecule type" value="Genomic_DNA"/>
</dbReference>
<dbReference type="GO" id="GO:0006520">
    <property type="term" value="P:amino acid metabolic process"/>
    <property type="evidence" value="ECO:0007669"/>
    <property type="project" value="InterPro"/>
</dbReference>
<dbReference type="RefSeq" id="WP_058694623.1">
    <property type="nucleotide sequence ID" value="NZ_CP029487.1"/>
</dbReference>
<proteinExistence type="inferred from homology"/>
<reference evidence="5 6" key="1">
    <citation type="submission" date="2018-05" db="EMBL/GenBank/DDBJ databases">
        <title>Genome comparison of Eubacterium sp.</title>
        <authorList>
            <person name="Feng Y."/>
            <person name="Sanchez-Andrea I."/>
            <person name="Stams A.J.M."/>
            <person name="De Vos W.M."/>
        </authorList>
    </citation>
    <scope>NUCLEOTIDE SEQUENCE [LARGE SCALE GENOMIC DNA]</scope>
    <source>
        <strain evidence="5 6">YI</strain>
    </source>
</reference>
<evidence type="ECO:0000256" key="3">
    <source>
        <dbReference type="ARBA" id="ARBA00022898"/>
    </source>
</evidence>
<evidence type="ECO:0000259" key="4">
    <source>
        <dbReference type="Pfam" id="PF01212"/>
    </source>
</evidence>
<dbReference type="Pfam" id="PF01212">
    <property type="entry name" value="Beta_elim_lyase"/>
    <property type="match status" value="1"/>
</dbReference>
<name>A0A4P9C4X5_EUBML</name>
<dbReference type="GO" id="GO:0016829">
    <property type="term" value="F:lyase activity"/>
    <property type="evidence" value="ECO:0007669"/>
    <property type="project" value="InterPro"/>
</dbReference>
<evidence type="ECO:0000313" key="6">
    <source>
        <dbReference type="Proteomes" id="UP000218387"/>
    </source>
</evidence>
<evidence type="ECO:0000256" key="2">
    <source>
        <dbReference type="ARBA" id="ARBA00006966"/>
    </source>
</evidence>
<dbReference type="InterPro" id="IPR015422">
    <property type="entry name" value="PyrdxlP-dep_Trfase_small"/>
</dbReference>
<organism evidence="5 6">
    <name type="scientific">Eubacterium maltosivorans</name>
    <dbReference type="NCBI Taxonomy" id="2041044"/>
    <lineage>
        <taxon>Bacteria</taxon>
        <taxon>Bacillati</taxon>
        <taxon>Bacillota</taxon>
        <taxon>Clostridia</taxon>
        <taxon>Eubacteriales</taxon>
        <taxon>Eubacteriaceae</taxon>
        <taxon>Eubacterium</taxon>
    </lineage>
</organism>
<dbReference type="InterPro" id="IPR015421">
    <property type="entry name" value="PyrdxlP-dep_Trfase_major"/>
</dbReference>
<comment type="similarity">
    <text evidence="2">Belongs to the threonine aldolase family.</text>
</comment>